<reference evidence="4 5" key="1">
    <citation type="submission" date="2018-08" db="EMBL/GenBank/DDBJ databases">
        <title>A genome reference for cultivated species of the human gut microbiota.</title>
        <authorList>
            <person name="Zou Y."/>
            <person name="Xue W."/>
            <person name="Luo G."/>
        </authorList>
    </citation>
    <scope>NUCLEOTIDE SEQUENCE [LARGE SCALE GENOMIC DNA]</scope>
    <source>
        <strain evidence="4 5">OF03-11</strain>
    </source>
</reference>
<dbReference type="OMA" id="GFNIMAY"/>
<gene>
    <name evidence="4" type="ORF">DXA53_16395</name>
    <name evidence="3" type="ORF">PN645_08350</name>
</gene>
<dbReference type="Pfam" id="PF04773">
    <property type="entry name" value="FecR"/>
    <property type="match status" value="1"/>
</dbReference>
<dbReference type="PANTHER" id="PTHR30273:SF2">
    <property type="entry name" value="PROTEIN FECR"/>
    <property type="match status" value="1"/>
</dbReference>
<dbReference type="PANTHER" id="PTHR30273">
    <property type="entry name" value="PERIPLASMIC SIGNAL SENSOR AND SIGMA FACTOR ACTIVATOR FECR-RELATED"/>
    <property type="match status" value="1"/>
</dbReference>
<evidence type="ECO:0000313" key="3">
    <source>
        <dbReference type="EMBL" id="MDB9223015.1"/>
    </source>
</evidence>
<dbReference type="Proteomes" id="UP000284434">
    <property type="component" value="Unassembled WGS sequence"/>
</dbReference>
<feature type="domain" description="Protein FecR C-terminal" evidence="2">
    <location>
        <begin position="313"/>
        <end position="382"/>
    </location>
</feature>
<accession>A0A3D4ZDU5</accession>
<dbReference type="Gene3D" id="3.55.50.30">
    <property type="match status" value="1"/>
</dbReference>
<dbReference type="EMBL" id="JAQMRD010000008">
    <property type="protein sequence ID" value="MDB9223015.1"/>
    <property type="molecule type" value="Genomic_DNA"/>
</dbReference>
<protein>
    <submittedName>
        <fullName evidence="3">DUF4974 domain-containing protein</fullName>
    </submittedName>
    <submittedName>
        <fullName evidence="4">FecR family protein</fullName>
    </submittedName>
</protein>
<dbReference type="GO" id="GO:0016989">
    <property type="term" value="F:sigma factor antagonist activity"/>
    <property type="evidence" value="ECO:0007669"/>
    <property type="project" value="TreeGrafter"/>
</dbReference>
<dbReference type="Pfam" id="PF16344">
    <property type="entry name" value="FecR_C"/>
    <property type="match status" value="1"/>
</dbReference>
<dbReference type="EMBL" id="QSCO01000026">
    <property type="protein sequence ID" value="RGY04294.1"/>
    <property type="molecule type" value="Genomic_DNA"/>
</dbReference>
<name>A0A3D4ZDU5_9BACT</name>
<sequence>MSVPFSEDLWQRLSGLWRRDKKEEEEAVGYDDPQLKQMLDVMMVSRRSMKAAEKQKYDIDRAWRRVEKQTAGGWRVPGWCRYAAAVTVLFFSVWGWVTYNRESALPVTGELTDVILPGVSKAELILASGERIILGTQTEIRDIEELGVKITNDTSGGELKYETGSTEDSTITAYNTLIVPKGGEYMVRLPDGSQVWLNSETTIRFPVRFAAGKREVQLCGEAFFKVCRDTTAPFQVSTENGEITVLGTSFNVSTYREDNYWQTTLVEGSVRIAEQGRTVVLKPSEQYTVDRCSGQRKVASVDAGLYTSWVDGKFYFKAYTFEEIVKKLERWYDFTMVYQDEEVKQMRFTGSINKHSPVTEVLRFLEMTTGIRFKVEGKQIVVSKI</sequence>
<feature type="domain" description="FecR protein" evidence="1">
    <location>
        <begin position="178"/>
        <end position="271"/>
    </location>
</feature>
<organism evidence="4 5">
    <name type="scientific">Odoribacter splanchnicus</name>
    <dbReference type="NCBI Taxonomy" id="28118"/>
    <lineage>
        <taxon>Bacteria</taxon>
        <taxon>Pseudomonadati</taxon>
        <taxon>Bacteroidota</taxon>
        <taxon>Bacteroidia</taxon>
        <taxon>Bacteroidales</taxon>
        <taxon>Odoribacteraceae</taxon>
        <taxon>Odoribacter</taxon>
    </lineage>
</organism>
<dbReference type="InterPro" id="IPR012373">
    <property type="entry name" value="Ferrdict_sens_TM"/>
</dbReference>
<evidence type="ECO:0000259" key="2">
    <source>
        <dbReference type="Pfam" id="PF16344"/>
    </source>
</evidence>
<dbReference type="InterPro" id="IPR006860">
    <property type="entry name" value="FecR"/>
</dbReference>
<reference evidence="3" key="2">
    <citation type="submission" date="2023-01" db="EMBL/GenBank/DDBJ databases">
        <title>Human gut microbiome strain richness.</title>
        <authorList>
            <person name="Chen-Liaw A."/>
        </authorList>
    </citation>
    <scope>NUCLEOTIDE SEQUENCE</scope>
    <source>
        <strain evidence="3">RTP21484st1_B7_RTP21484_190118</strain>
    </source>
</reference>
<dbReference type="InterPro" id="IPR032508">
    <property type="entry name" value="FecR_C"/>
</dbReference>
<dbReference type="GeneID" id="61273357"/>
<proteinExistence type="predicted"/>
<evidence type="ECO:0000259" key="1">
    <source>
        <dbReference type="Pfam" id="PF04773"/>
    </source>
</evidence>
<dbReference type="Gene3D" id="2.60.120.1440">
    <property type="match status" value="1"/>
</dbReference>
<dbReference type="PIRSF" id="PIRSF018266">
    <property type="entry name" value="FecR"/>
    <property type="match status" value="1"/>
</dbReference>
<evidence type="ECO:0000313" key="4">
    <source>
        <dbReference type="EMBL" id="RGY04294.1"/>
    </source>
</evidence>
<evidence type="ECO:0000313" key="5">
    <source>
        <dbReference type="Proteomes" id="UP000284434"/>
    </source>
</evidence>
<comment type="caution">
    <text evidence="4">The sequence shown here is derived from an EMBL/GenBank/DDBJ whole genome shotgun (WGS) entry which is preliminary data.</text>
</comment>
<dbReference type="AlphaFoldDB" id="A0A3D4ZDU5"/>
<dbReference type="Proteomes" id="UP001212263">
    <property type="component" value="Unassembled WGS sequence"/>
</dbReference>
<dbReference type="RefSeq" id="WP_013610457.1">
    <property type="nucleotide sequence ID" value="NZ_JADMSC010000023.1"/>
</dbReference>